<dbReference type="EMBL" id="OA884671">
    <property type="protein sequence ID" value="CAD7281119.1"/>
    <property type="molecule type" value="Genomic_DNA"/>
</dbReference>
<dbReference type="EMBL" id="CAJPEX010002634">
    <property type="protein sequence ID" value="CAG0921271.1"/>
    <property type="molecule type" value="Genomic_DNA"/>
</dbReference>
<keyword evidence="3" id="KW-1185">Reference proteome</keyword>
<feature type="compositionally biased region" description="Polar residues" evidence="1">
    <location>
        <begin position="48"/>
        <end position="73"/>
    </location>
</feature>
<dbReference type="Proteomes" id="UP000678499">
    <property type="component" value="Unassembled WGS sequence"/>
</dbReference>
<sequence>MNVKRNQQPMESCVQGTSDERRRAKVGLRPVVIPVARRGKWPRFSPCTGPTSLSNGLSTPPNYPQSSQASYSRAPTIKVVDSSHRSCGVKGPVENGGYCWTPFKNTH</sequence>
<organism evidence="2">
    <name type="scientific">Notodromas monacha</name>
    <dbReference type="NCBI Taxonomy" id="399045"/>
    <lineage>
        <taxon>Eukaryota</taxon>
        <taxon>Metazoa</taxon>
        <taxon>Ecdysozoa</taxon>
        <taxon>Arthropoda</taxon>
        <taxon>Crustacea</taxon>
        <taxon>Oligostraca</taxon>
        <taxon>Ostracoda</taxon>
        <taxon>Podocopa</taxon>
        <taxon>Podocopida</taxon>
        <taxon>Cypridocopina</taxon>
        <taxon>Cypridoidea</taxon>
        <taxon>Cyprididae</taxon>
        <taxon>Notodromas</taxon>
    </lineage>
</organism>
<protein>
    <submittedName>
        <fullName evidence="2">Uncharacterized protein</fullName>
    </submittedName>
</protein>
<name>A0A7R9GHA6_9CRUS</name>
<feature type="region of interest" description="Disordered" evidence="1">
    <location>
        <begin position="43"/>
        <end position="74"/>
    </location>
</feature>
<evidence type="ECO:0000313" key="3">
    <source>
        <dbReference type="Proteomes" id="UP000678499"/>
    </source>
</evidence>
<evidence type="ECO:0000256" key="1">
    <source>
        <dbReference type="SAM" id="MobiDB-lite"/>
    </source>
</evidence>
<feature type="compositionally biased region" description="Polar residues" evidence="1">
    <location>
        <begin position="1"/>
        <end position="17"/>
    </location>
</feature>
<proteinExistence type="predicted"/>
<evidence type="ECO:0000313" key="2">
    <source>
        <dbReference type="EMBL" id="CAD7281119.1"/>
    </source>
</evidence>
<feature type="region of interest" description="Disordered" evidence="1">
    <location>
        <begin position="1"/>
        <end position="22"/>
    </location>
</feature>
<reference evidence="2" key="1">
    <citation type="submission" date="2020-11" db="EMBL/GenBank/DDBJ databases">
        <authorList>
            <person name="Tran Van P."/>
        </authorList>
    </citation>
    <scope>NUCLEOTIDE SEQUENCE</scope>
</reference>
<gene>
    <name evidence="2" type="ORF">NMOB1V02_LOCUS8771</name>
</gene>
<dbReference type="AlphaFoldDB" id="A0A7R9GHA6"/>
<accession>A0A7R9GHA6</accession>